<dbReference type="InterPro" id="IPR024752">
    <property type="entry name" value="Myb/SANT-like_dom"/>
</dbReference>
<evidence type="ECO:0000313" key="4">
    <source>
        <dbReference type="Proteomes" id="UP000054564"/>
    </source>
</evidence>
<dbReference type="Proteomes" id="UP000054564">
    <property type="component" value="Unassembled WGS sequence"/>
</dbReference>
<feature type="compositionally biased region" description="Polar residues" evidence="1">
    <location>
        <begin position="60"/>
        <end position="72"/>
    </location>
</feature>
<proteinExistence type="predicted"/>
<keyword evidence="4" id="KW-1185">Reference proteome</keyword>
<feature type="region of interest" description="Disordered" evidence="1">
    <location>
        <begin position="345"/>
        <end position="376"/>
    </location>
</feature>
<evidence type="ECO:0000256" key="1">
    <source>
        <dbReference type="SAM" id="MobiDB-lite"/>
    </source>
</evidence>
<dbReference type="AlphaFoldDB" id="A0A0L0VA27"/>
<feature type="domain" description="Myb/SANT-like" evidence="2">
    <location>
        <begin position="192"/>
        <end position="285"/>
    </location>
</feature>
<protein>
    <recommendedName>
        <fullName evidence="2">Myb/SANT-like domain-containing protein</fullName>
    </recommendedName>
</protein>
<dbReference type="PANTHER" id="PTHR47072:SF4">
    <property type="entry name" value="MYB_SANT-LIKE DOMAIN-CONTAINING PROTEIN"/>
    <property type="match status" value="1"/>
</dbReference>
<dbReference type="Pfam" id="PF12776">
    <property type="entry name" value="Myb_DNA-bind_3"/>
    <property type="match status" value="1"/>
</dbReference>
<comment type="caution">
    <text evidence="3">The sequence shown here is derived from an EMBL/GenBank/DDBJ whole genome shotgun (WGS) entry which is preliminary data.</text>
</comment>
<reference evidence="4" key="1">
    <citation type="submission" date="2014-03" db="EMBL/GenBank/DDBJ databases">
        <title>The Genome Sequence of Puccinia striiformis f. sp. tritici PST-78.</title>
        <authorList>
            <consortium name="The Broad Institute Genome Sequencing Platform"/>
            <person name="Cuomo C."/>
            <person name="Hulbert S."/>
            <person name="Chen X."/>
            <person name="Walker B."/>
            <person name="Young S.K."/>
            <person name="Zeng Q."/>
            <person name="Gargeya S."/>
            <person name="Fitzgerald M."/>
            <person name="Haas B."/>
            <person name="Abouelleil A."/>
            <person name="Alvarado L."/>
            <person name="Arachchi H.M."/>
            <person name="Berlin A.M."/>
            <person name="Chapman S.B."/>
            <person name="Goldberg J."/>
            <person name="Griggs A."/>
            <person name="Gujja S."/>
            <person name="Hansen M."/>
            <person name="Howarth C."/>
            <person name="Imamovic A."/>
            <person name="Larimer J."/>
            <person name="McCowan C."/>
            <person name="Montmayeur A."/>
            <person name="Murphy C."/>
            <person name="Neiman D."/>
            <person name="Pearson M."/>
            <person name="Priest M."/>
            <person name="Roberts A."/>
            <person name="Saif S."/>
            <person name="Shea T."/>
            <person name="Sisk P."/>
            <person name="Sykes S."/>
            <person name="Wortman J."/>
            <person name="Nusbaum C."/>
            <person name="Birren B."/>
        </authorList>
    </citation>
    <scope>NUCLEOTIDE SEQUENCE [LARGE SCALE GENOMIC DNA]</scope>
    <source>
        <strain evidence="4">race PST-78</strain>
    </source>
</reference>
<sequence>MASITDIQSMFTAVLQQQSAQQAQQLQAKLASRDKVIAQLMNKIQLREATPAPDSPPHIPQTQSTSKKSSPNRLPANKNKATTSKGAPSNAPTRIPHPTTTGYNDPLKKDHCKTKKNPVQPIKPAPIKSTSPIEKQDPEPKDDSKNTKNDDSKTAKKDNSKTTKKDDSKKKAKSKSKAKEEEDDDSTTHHIWTIPKQTTFLEQMAKANANGQGTDNGNLKKEAWTALSVKMKAKHGFTPTSAQIKNQKTALRRIFLDVKFLRNQSGFGWDDDLAIVTADDDMWKELLEAHPRREFGKMKDKPFPMYDLAYSVFNGKSATGDLAEQEMVPTTTQAVKLTATSKRKATKTNISDSGSDSEIEVEPASSAQTATTNTTKRVRMSKNTVIKSEMEGINGAIHSVSQKADGLIGTFNMIASAISHNCQPTENTPALHSNPAVSVLEEALNVCAKRFLDQVSDETYANFISVLEDEKKARTFLVISRNANNNIVLKWLQNHTQKE</sequence>
<dbReference type="EMBL" id="AJIL01000087">
    <property type="protein sequence ID" value="KNE96046.1"/>
    <property type="molecule type" value="Genomic_DNA"/>
</dbReference>
<evidence type="ECO:0000259" key="2">
    <source>
        <dbReference type="Pfam" id="PF12776"/>
    </source>
</evidence>
<feature type="compositionally biased region" description="Low complexity" evidence="1">
    <location>
        <begin position="364"/>
        <end position="375"/>
    </location>
</feature>
<name>A0A0L0VA27_9BASI</name>
<organism evidence="3 4">
    <name type="scientific">Puccinia striiformis f. sp. tritici PST-78</name>
    <dbReference type="NCBI Taxonomy" id="1165861"/>
    <lineage>
        <taxon>Eukaryota</taxon>
        <taxon>Fungi</taxon>
        <taxon>Dikarya</taxon>
        <taxon>Basidiomycota</taxon>
        <taxon>Pucciniomycotina</taxon>
        <taxon>Pucciniomycetes</taxon>
        <taxon>Pucciniales</taxon>
        <taxon>Pucciniaceae</taxon>
        <taxon>Puccinia</taxon>
    </lineage>
</organism>
<gene>
    <name evidence="3" type="ORF">PSTG_10624</name>
</gene>
<dbReference type="PANTHER" id="PTHR47072">
    <property type="match status" value="1"/>
</dbReference>
<feature type="region of interest" description="Disordered" evidence="1">
    <location>
        <begin position="47"/>
        <end position="191"/>
    </location>
</feature>
<feature type="compositionally biased region" description="Basic and acidic residues" evidence="1">
    <location>
        <begin position="134"/>
        <end position="169"/>
    </location>
</feature>
<evidence type="ECO:0000313" key="3">
    <source>
        <dbReference type="EMBL" id="KNE96046.1"/>
    </source>
</evidence>
<feature type="compositionally biased region" description="Polar residues" evidence="1">
    <location>
        <begin position="79"/>
        <end position="103"/>
    </location>
</feature>
<accession>A0A0L0VA27</accession>